<dbReference type="GO" id="GO:0016020">
    <property type="term" value="C:membrane"/>
    <property type="evidence" value="ECO:0007669"/>
    <property type="project" value="UniProtKB-SubCell"/>
</dbReference>
<dbReference type="Gene3D" id="1.20.1250.20">
    <property type="entry name" value="MFS general substrate transporter like domains"/>
    <property type="match status" value="2"/>
</dbReference>
<sequence length="687" mass="75326">MADEDNLTLREKKKQSCIQGLVVKMKLTEEGATPINLKYISLVFAALGRSNSSPPDSVLECPPQPGTSGTGGFYLCIGASTPVYGGNTKACNDYNIFFRHLATVKMKKALMLGWWHPLYLLAGLWEGTVGTAKAVLYDISDNSNQAVSMSMLSISWGLGMVVGPAMGGFLADPAKKWPGLFDPDGLFGEYPYLLASMFPFISCFLIFFLIFFKFDNTFDTSHKRKSLEIEVPDSPEIQDNLCPQHEGQSESHGPLLRARHHSSRIYLGQSVNSLHMETAQTTAFFAQEMLRKREASSSPAKNKNLKSQPMFVSVPNLIQPGSPVTPEPASALFLSTPDIANTQLKVREAPARRSNSFGNHYDLNLMKSNNNACDDRHGVNGNSAIICKEPEKNIELVVSPIDKISVCADLEETEDKFEKVKLVSNGFGDGNHSGKGNNGSISMKEDEGDLCQCVEVGCSSACCLPCQKTSFYKLLRLKNVWTSIMLYVMYSFIIIGVEDIFPVFASTQKDYGGLGFSTDEIGFAIGTTFLPLLFLQIKLYPFLVSKLGIRKVFLVCAICCMVTCQMVPCVRLLNDSPAWLWTYLMLVQVPFKISTNCCFAGTSLLINNSVTPDLAGSANGIAMMATAIGRTIAPTVSGALFSWSVTYGPTIGAPFDTSFPFFILGSLFIVTVIECMEIDPRLDQQRK</sequence>
<comment type="caution">
    <text evidence="7">The sequence shown here is derived from an EMBL/GenBank/DDBJ whole genome shotgun (WGS) entry which is preliminary data.</text>
</comment>
<keyword evidence="8" id="KW-1185">Reference proteome</keyword>
<evidence type="ECO:0000256" key="1">
    <source>
        <dbReference type="ARBA" id="ARBA00004141"/>
    </source>
</evidence>
<evidence type="ECO:0000313" key="8">
    <source>
        <dbReference type="Proteomes" id="UP000271974"/>
    </source>
</evidence>
<feature type="transmembrane region" description="Helical" evidence="6">
    <location>
        <begin position="552"/>
        <end position="573"/>
    </location>
</feature>
<evidence type="ECO:0000256" key="3">
    <source>
        <dbReference type="ARBA" id="ARBA00022692"/>
    </source>
</evidence>
<evidence type="ECO:0000256" key="6">
    <source>
        <dbReference type="SAM" id="Phobius"/>
    </source>
</evidence>
<protein>
    <recommendedName>
        <fullName evidence="9">Major facilitator superfamily (MFS) profile domain-containing protein</fullName>
    </recommendedName>
</protein>
<name>A0A433T5M9_ELYCH</name>
<feature type="transmembrane region" description="Helical" evidence="6">
    <location>
        <begin position="659"/>
        <end position="678"/>
    </location>
</feature>
<keyword evidence="2" id="KW-0813">Transport</keyword>
<dbReference type="Pfam" id="PF07690">
    <property type="entry name" value="MFS_1"/>
    <property type="match status" value="1"/>
</dbReference>
<feature type="transmembrane region" description="Helical" evidence="6">
    <location>
        <begin position="151"/>
        <end position="170"/>
    </location>
</feature>
<keyword evidence="5 6" id="KW-0472">Membrane</keyword>
<evidence type="ECO:0000256" key="2">
    <source>
        <dbReference type="ARBA" id="ARBA00022448"/>
    </source>
</evidence>
<dbReference type="InterPro" id="IPR036259">
    <property type="entry name" value="MFS_trans_sf"/>
</dbReference>
<evidence type="ECO:0000256" key="5">
    <source>
        <dbReference type="ARBA" id="ARBA00023136"/>
    </source>
</evidence>
<feature type="transmembrane region" description="Helical" evidence="6">
    <location>
        <begin position="190"/>
        <end position="214"/>
    </location>
</feature>
<dbReference type="GO" id="GO:0022857">
    <property type="term" value="F:transmembrane transporter activity"/>
    <property type="evidence" value="ECO:0007669"/>
    <property type="project" value="InterPro"/>
</dbReference>
<dbReference type="PANTHER" id="PTHR23504:SF15">
    <property type="entry name" value="MAJOR FACILITATOR SUPERFAMILY (MFS) PROFILE DOMAIN-CONTAINING PROTEIN"/>
    <property type="match status" value="1"/>
</dbReference>
<gene>
    <name evidence="7" type="ORF">EGW08_015364</name>
</gene>
<dbReference type="AlphaFoldDB" id="A0A433T5M9"/>
<feature type="transmembrane region" description="Helical" evidence="6">
    <location>
        <begin position="521"/>
        <end position="540"/>
    </location>
</feature>
<evidence type="ECO:0008006" key="9">
    <source>
        <dbReference type="Google" id="ProtNLM"/>
    </source>
</evidence>
<dbReference type="OrthoDB" id="440553at2759"/>
<keyword evidence="4 6" id="KW-1133">Transmembrane helix</keyword>
<dbReference type="EMBL" id="RQTK01000627">
    <property type="protein sequence ID" value="RUS76873.1"/>
    <property type="molecule type" value="Genomic_DNA"/>
</dbReference>
<dbReference type="PANTHER" id="PTHR23504">
    <property type="entry name" value="MAJOR FACILITATOR SUPERFAMILY DOMAIN-CONTAINING PROTEIN 10"/>
    <property type="match status" value="1"/>
</dbReference>
<dbReference type="InterPro" id="IPR011701">
    <property type="entry name" value="MFS"/>
</dbReference>
<feature type="transmembrane region" description="Helical" evidence="6">
    <location>
        <begin position="480"/>
        <end position="501"/>
    </location>
</feature>
<evidence type="ECO:0000256" key="4">
    <source>
        <dbReference type="ARBA" id="ARBA00022989"/>
    </source>
</evidence>
<feature type="transmembrane region" description="Helical" evidence="6">
    <location>
        <begin position="579"/>
        <end position="606"/>
    </location>
</feature>
<organism evidence="7 8">
    <name type="scientific">Elysia chlorotica</name>
    <name type="common">Eastern emerald elysia</name>
    <name type="synonym">Sea slug</name>
    <dbReference type="NCBI Taxonomy" id="188477"/>
    <lineage>
        <taxon>Eukaryota</taxon>
        <taxon>Metazoa</taxon>
        <taxon>Spiralia</taxon>
        <taxon>Lophotrochozoa</taxon>
        <taxon>Mollusca</taxon>
        <taxon>Gastropoda</taxon>
        <taxon>Heterobranchia</taxon>
        <taxon>Euthyneura</taxon>
        <taxon>Panpulmonata</taxon>
        <taxon>Sacoglossa</taxon>
        <taxon>Placobranchoidea</taxon>
        <taxon>Plakobranchidae</taxon>
        <taxon>Elysia</taxon>
    </lineage>
</organism>
<dbReference type="Proteomes" id="UP000271974">
    <property type="component" value="Unassembled WGS sequence"/>
</dbReference>
<dbReference type="SUPFAM" id="SSF103473">
    <property type="entry name" value="MFS general substrate transporter"/>
    <property type="match status" value="1"/>
</dbReference>
<reference evidence="7 8" key="1">
    <citation type="submission" date="2019-01" db="EMBL/GenBank/DDBJ databases">
        <title>A draft genome assembly of the solar-powered sea slug Elysia chlorotica.</title>
        <authorList>
            <person name="Cai H."/>
            <person name="Li Q."/>
            <person name="Fang X."/>
            <person name="Li J."/>
            <person name="Curtis N.E."/>
            <person name="Altenburger A."/>
            <person name="Shibata T."/>
            <person name="Feng M."/>
            <person name="Maeda T."/>
            <person name="Schwartz J.A."/>
            <person name="Shigenobu S."/>
            <person name="Lundholm N."/>
            <person name="Nishiyama T."/>
            <person name="Yang H."/>
            <person name="Hasebe M."/>
            <person name="Li S."/>
            <person name="Pierce S.K."/>
            <person name="Wang J."/>
        </authorList>
    </citation>
    <scope>NUCLEOTIDE SEQUENCE [LARGE SCALE GENOMIC DNA]</scope>
    <source>
        <strain evidence="7">EC2010</strain>
        <tissue evidence="7">Whole organism of an adult</tissue>
    </source>
</reference>
<comment type="subcellular location">
    <subcellularLocation>
        <location evidence="1">Membrane</location>
        <topology evidence="1">Multi-pass membrane protein</topology>
    </subcellularLocation>
</comment>
<accession>A0A433T5M9</accession>
<proteinExistence type="predicted"/>
<keyword evidence="3 6" id="KW-0812">Transmembrane</keyword>
<feature type="transmembrane region" description="Helical" evidence="6">
    <location>
        <begin position="627"/>
        <end position="647"/>
    </location>
</feature>
<evidence type="ECO:0000313" key="7">
    <source>
        <dbReference type="EMBL" id="RUS76873.1"/>
    </source>
</evidence>